<feature type="region of interest" description="Disordered" evidence="1">
    <location>
        <begin position="34"/>
        <end position="62"/>
    </location>
</feature>
<dbReference type="EMBL" id="JAUJYN010000002">
    <property type="protein sequence ID" value="KAK1277239.1"/>
    <property type="molecule type" value="Genomic_DNA"/>
</dbReference>
<dbReference type="PANTHER" id="PTHR31110:SF2">
    <property type="entry name" value="PESTICIDAL CRYSTAL CRY8BA PROTEIN"/>
    <property type="match status" value="1"/>
</dbReference>
<keyword evidence="3" id="KW-1185">Reference proteome</keyword>
<evidence type="ECO:0000313" key="2">
    <source>
        <dbReference type="EMBL" id="KAK1277239.1"/>
    </source>
</evidence>
<accession>A0AAV9BLW8</accession>
<comment type="caution">
    <text evidence="2">The sequence shown here is derived from an EMBL/GenBank/DDBJ whole genome shotgun (WGS) entry which is preliminary data.</text>
</comment>
<organism evidence="2 3">
    <name type="scientific">Acorus gramineus</name>
    <name type="common">Dwarf sweet flag</name>
    <dbReference type="NCBI Taxonomy" id="55184"/>
    <lineage>
        <taxon>Eukaryota</taxon>
        <taxon>Viridiplantae</taxon>
        <taxon>Streptophyta</taxon>
        <taxon>Embryophyta</taxon>
        <taxon>Tracheophyta</taxon>
        <taxon>Spermatophyta</taxon>
        <taxon>Magnoliopsida</taxon>
        <taxon>Liliopsida</taxon>
        <taxon>Acoraceae</taxon>
        <taxon>Acorus</taxon>
    </lineage>
</organism>
<reference evidence="2" key="1">
    <citation type="journal article" date="2023" name="Nat. Commun.">
        <title>Diploid and tetraploid genomes of Acorus and the evolution of monocots.</title>
        <authorList>
            <person name="Ma L."/>
            <person name="Liu K.W."/>
            <person name="Li Z."/>
            <person name="Hsiao Y.Y."/>
            <person name="Qi Y."/>
            <person name="Fu T."/>
            <person name="Tang G.D."/>
            <person name="Zhang D."/>
            <person name="Sun W.H."/>
            <person name="Liu D.K."/>
            <person name="Li Y."/>
            <person name="Chen G.Z."/>
            <person name="Liu X.D."/>
            <person name="Liao X.Y."/>
            <person name="Jiang Y.T."/>
            <person name="Yu X."/>
            <person name="Hao Y."/>
            <person name="Huang J."/>
            <person name="Zhao X.W."/>
            <person name="Ke S."/>
            <person name="Chen Y.Y."/>
            <person name="Wu W.L."/>
            <person name="Hsu J.L."/>
            <person name="Lin Y.F."/>
            <person name="Huang M.D."/>
            <person name="Li C.Y."/>
            <person name="Huang L."/>
            <person name="Wang Z.W."/>
            <person name="Zhao X."/>
            <person name="Zhong W.Y."/>
            <person name="Peng D.H."/>
            <person name="Ahmad S."/>
            <person name="Lan S."/>
            <person name="Zhang J.S."/>
            <person name="Tsai W.C."/>
            <person name="Van de Peer Y."/>
            <person name="Liu Z.J."/>
        </authorList>
    </citation>
    <scope>NUCLEOTIDE SEQUENCE</scope>
    <source>
        <strain evidence="2">SCP</strain>
    </source>
</reference>
<reference evidence="2" key="2">
    <citation type="submission" date="2023-06" db="EMBL/GenBank/DDBJ databases">
        <authorList>
            <person name="Ma L."/>
            <person name="Liu K.-W."/>
            <person name="Li Z."/>
            <person name="Hsiao Y.-Y."/>
            <person name="Qi Y."/>
            <person name="Fu T."/>
            <person name="Tang G."/>
            <person name="Zhang D."/>
            <person name="Sun W.-H."/>
            <person name="Liu D.-K."/>
            <person name="Li Y."/>
            <person name="Chen G.-Z."/>
            <person name="Liu X.-D."/>
            <person name="Liao X.-Y."/>
            <person name="Jiang Y.-T."/>
            <person name="Yu X."/>
            <person name="Hao Y."/>
            <person name="Huang J."/>
            <person name="Zhao X.-W."/>
            <person name="Ke S."/>
            <person name="Chen Y.-Y."/>
            <person name="Wu W.-L."/>
            <person name="Hsu J.-L."/>
            <person name="Lin Y.-F."/>
            <person name="Huang M.-D."/>
            <person name="Li C.-Y."/>
            <person name="Huang L."/>
            <person name="Wang Z.-W."/>
            <person name="Zhao X."/>
            <person name="Zhong W.-Y."/>
            <person name="Peng D.-H."/>
            <person name="Ahmad S."/>
            <person name="Lan S."/>
            <person name="Zhang J.-S."/>
            <person name="Tsai W.-C."/>
            <person name="Van De Peer Y."/>
            <person name="Liu Z.-J."/>
        </authorList>
    </citation>
    <scope>NUCLEOTIDE SEQUENCE</scope>
    <source>
        <strain evidence="2">SCP</strain>
        <tissue evidence="2">Leaves</tissue>
    </source>
</reference>
<sequence>MKKLPDVPSAPPFHGFTQEINHGVDRVPASATCDTPQTAVSNGNPVKKEPSAHMNAGNQQASQFTRSVQSQVTLELSFIEIIIVYGEQSFVFDTNLIDNHNFFPLCRCASFGAEAVPSTSSQPPARIPTFHASLQQTLLQSEDELLTKRSAELIGEGAAPKPKKIIGKMKVQVRKVRMTPDLPPGCSFHSLSAPTVKLQSFKSRMLNVQSNMSSAWEAFRKVQVMPRVPANSSFSRYSLAYAHAGNEIIKQVYGIFKVGVTNLRNSSSYETVQETYSCLLRLKSSPEEDAVRMQPGSGETHVFFPDSLGDDLIVEVNDSKGKSLGRVLAQVATIMEVPVA</sequence>
<protein>
    <submittedName>
        <fullName evidence="2">Uncharacterized protein</fullName>
    </submittedName>
</protein>
<dbReference type="PANTHER" id="PTHR31110">
    <property type="entry name" value="PESTICIDAL CRYSTAL CRY8BA PROTEIN"/>
    <property type="match status" value="1"/>
</dbReference>
<proteinExistence type="predicted"/>
<gene>
    <name evidence="2" type="ORF">QJS04_geneDACA019628</name>
</gene>
<evidence type="ECO:0000313" key="3">
    <source>
        <dbReference type="Proteomes" id="UP001179952"/>
    </source>
</evidence>
<dbReference type="Proteomes" id="UP001179952">
    <property type="component" value="Unassembled WGS sequence"/>
</dbReference>
<evidence type="ECO:0000256" key="1">
    <source>
        <dbReference type="SAM" id="MobiDB-lite"/>
    </source>
</evidence>
<feature type="compositionally biased region" description="Polar residues" evidence="1">
    <location>
        <begin position="34"/>
        <end position="44"/>
    </location>
</feature>
<dbReference type="AlphaFoldDB" id="A0AAV9BLW8"/>
<name>A0AAV9BLW8_ACOGR</name>